<evidence type="ECO:0000313" key="3">
    <source>
        <dbReference type="Proteomes" id="UP000606974"/>
    </source>
</evidence>
<proteinExistence type="predicted"/>
<feature type="region of interest" description="Disordered" evidence="1">
    <location>
        <begin position="90"/>
        <end position="110"/>
    </location>
</feature>
<sequence>MEPSVLHLRDKLRISYTVPHRIFSAKVYPLQALNGSTIIVYGHEQGIRIVWRAGKSFRPARVPKEKPKVNGSSKEDAMLLDSDDEESAAAGVASTADFDGDEEESDASEPCHKIVRHLDIPCGTGVRLIAIPHIPAHIHDSAPGAFPPILLSNIVMAAACNDNSIRIVSLPLLPPPPSVDGTSYKALQIVTIAGINTHHEVPSSIAITHSALSDSSDTLRDSSRSRSRSRNPPIEEESATTAQSGRLWCFLIVSISPTTGGLLLTHQIPIAVDTQLATSPDDLHPLQRCYLRFPCLSSNLVFHPSAFPADRHSTVLLSATDAGCVKLYQIHPGSHATLSRGRRNSAATTDSASSSLLTSPRSMTSNGQFLITLYPGFVTSSSSSGMPRRKHVHSATWAASGRAIIALLEDGEWGVWDLEGAGPGSGSANLLRGQSNMSGIQGGALTRFAFSSRVTPIAETLPKTRKPESSDTKDGALAPMTPHTRRVKSEGLFKGGPPSLEIEEDYALSASGHICITEHVPSTTSALSSPRESLVITYGSEIVFISSLQTMWRAETSTKGTFDSVEAIRPSHFPSMALGKERLVGIAELLHSPPRESRLPFVVKSNQLPDILIVADHRLIFFVTALTEPTSTRDTEDRFPLRLSKPQEPQTANVGDQALLRKGQLDLEGMDRVLTGMGHGEGTLNGRRSSFGKSVAFDLDDEGDLSMTSPTPKAGGRYPPTPRRPIGRNS</sequence>
<feature type="region of interest" description="Disordered" evidence="1">
    <location>
        <begin position="215"/>
        <end position="239"/>
    </location>
</feature>
<feature type="region of interest" description="Disordered" evidence="1">
    <location>
        <begin position="699"/>
        <end position="730"/>
    </location>
</feature>
<feature type="compositionally biased region" description="Basic and acidic residues" evidence="1">
    <location>
        <begin position="465"/>
        <end position="474"/>
    </location>
</feature>
<evidence type="ECO:0000256" key="1">
    <source>
        <dbReference type="SAM" id="MobiDB-lite"/>
    </source>
</evidence>
<keyword evidence="3" id="KW-1185">Reference proteome</keyword>
<dbReference type="InterPro" id="IPR015943">
    <property type="entry name" value="WD40/YVTN_repeat-like_dom_sf"/>
</dbReference>
<gene>
    <name evidence="2" type="ORF">GJ744_009250</name>
</gene>
<feature type="compositionally biased region" description="Low complexity" evidence="1">
    <location>
        <begin position="345"/>
        <end position="361"/>
    </location>
</feature>
<name>A0A8H7AIA1_9EURO</name>
<dbReference type="OrthoDB" id="5323870at2759"/>
<feature type="region of interest" description="Disordered" evidence="1">
    <location>
        <begin position="461"/>
        <end position="480"/>
    </location>
</feature>
<protein>
    <submittedName>
        <fullName evidence="2">Uncharacterized protein</fullName>
    </submittedName>
</protein>
<dbReference type="EMBL" id="JAACFV010000054">
    <property type="protein sequence ID" value="KAF7508397.1"/>
    <property type="molecule type" value="Genomic_DNA"/>
</dbReference>
<dbReference type="Gene3D" id="2.130.10.10">
    <property type="entry name" value="YVTN repeat-like/Quinoprotein amine dehydrogenase"/>
    <property type="match status" value="1"/>
</dbReference>
<organism evidence="2 3">
    <name type="scientific">Endocarpon pusillum</name>
    <dbReference type="NCBI Taxonomy" id="364733"/>
    <lineage>
        <taxon>Eukaryota</taxon>
        <taxon>Fungi</taxon>
        <taxon>Dikarya</taxon>
        <taxon>Ascomycota</taxon>
        <taxon>Pezizomycotina</taxon>
        <taxon>Eurotiomycetes</taxon>
        <taxon>Chaetothyriomycetidae</taxon>
        <taxon>Verrucariales</taxon>
        <taxon>Verrucariaceae</taxon>
        <taxon>Endocarpon</taxon>
    </lineage>
</organism>
<feature type="compositionally biased region" description="Acidic residues" evidence="1">
    <location>
        <begin position="98"/>
        <end position="107"/>
    </location>
</feature>
<dbReference type="Proteomes" id="UP000606974">
    <property type="component" value="Unassembled WGS sequence"/>
</dbReference>
<dbReference type="AlphaFoldDB" id="A0A8H7AIA1"/>
<feature type="region of interest" description="Disordered" evidence="1">
    <location>
        <begin position="336"/>
        <end position="361"/>
    </location>
</feature>
<comment type="caution">
    <text evidence="2">The sequence shown here is derived from an EMBL/GenBank/DDBJ whole genome shotgun (WGS) entry which is preliminary data.</text>
</comment>
<evidence type="ECO:0000313" key="2">
    <source>
        <dbReference type="EMBL" id="KAF7508397.1"/>
    </source>
</evidence>
<accession>A0A8H7AIA1</accession>
<reference evidence="2" key="1">
    <citation type="submission" date="2020-02" db="EMBL/GenBank/DDBJ databases">
        <authorList>
            <person name="Palmer J.M."/>
        </authorList>
    </citation>
    <scope>NUCLEOTIDE SEQUENCE</scope>
    <source>
        <strain evidence="2">EPUS1.4</strain>
        <tissue evidence="2">Thallus</tissue>
    </source>
</reference>